<proteinExistence type="predicted"/>
<dbReference type="Proteomes" id="UP000447434">
    <property type="component" value="Chromosome 18"/>
</dbReference>
<dbReference type="AlphaFoldDB" id="A0A6A4P424"/>
<gene>
    <name evidence="1" type="ORF">Lalb_Chr18g0059781</name>
</gene>
<evidence type="ECO:0000313" key="2">
    <source>
        <dbReference type="Proteomes" id="UP000447434"/>
    </source>
</evidence>
<dbReference type="EMBL" id="WOCE01000018">
    <property type="protein sequence ID" value="KAE9595004.1"/>
    <property type="molecule type" value="Genomic_DNA"/>
</dbReference>
<name>A0A6A4P424_LUPAL</name>
<comment type="caution">
    <text evidence="1">The sequence shown here is derived from an EMBL/GenBank/DDBJ whole genome shotgun (WGS) entry which is preliminary data.</text>
</comment>
<evidence type="ECO:0000313" key="1">
    <source>
        <dbReference type="EMBL" id="KAE9595004.1"/>
    </source>
</evidence>
<organism evidence="1 2">
    <name type="scientific">Lupinus albus</name>
    <name type="common">White lupine</name>
    <name type="synonym">Lupinus termis</name>
    <dbReference type="NCBI Taxonomy" id="3870"/>
    <lineage>
        <taxon>Eukaryota</taxon>
        <taxon>Viridiplantae</taxon>
        <taxon>Streptophyta</taxon>
        <taxon>Embryophyta</taxon>
        <taxon>Tracheophyta</taxon>
        <taxon>Spermatophyta</taxon>
        <taxon>Magnoliopsida</taxon>
        <taxon>eudicotyledons</taxon>
        <taxon>Gunneridae</taxon>
        <taxon>Pentapetalae</taxon>
        <taxon>rosids</taxon>
        <taxon>fabids</taxon>
        <taxon>Fabales</taxon>
        <taxon>Fabaceae</taxon>
        <taxon>Papilionoideae</taxon>
        <taxon>50 kb inversion clade</taxon>
        <taxon>genistoids sensu lato</taxon>
        <taxon>core genistoids</taxon>
        <taxon>Genisteae</taxon>
        <taxon>Lupinus</taxon>
    </lineage>
</organism>
<sequence length="44" mass="4938">MHEYRLPNNPSNTPSVTAPRRIPSGLMIGFCAEYTRKVTVLATF</sequence>
<protein>
    <submittedName>
        <fullName evidence="1">Uncharacterized protein</fullName>
    </submittedName>
</protein>
<reference evidence="2" key="1">
    <citation type="journal article" date="2020" name="Nat. Commun.">
        <title>Genome sequence of the cluster root forming white lupin.</title>
        <authorList>
            <person name="Hufnagel B."/>
            <person name="Marques A."/>
            <person name="Soriano A."/>
            <person name="Marques L."/>
            <person name="Divol F."/>
            <person name="Doumas P."/>
            <person name="Sallet E."/>
            <person name="Mancinotti D."/>
            <person name="Carrere S."/>
            <person name="Marande W."/>
            <person name="Arribat S."/>
            <person name="Keller J."/>
            <person name="Huneau C."/>
            <person name="Blein T."/>
            <person name="Aime D."/>
            <person name="Laguerre M."/>
            <person name="Taylor J."/>
            <person name="Schubert V."/>
            <person name="Nelson M."/>
            <person name="Geu-Flores F."/>
            <person name="Crespi M."/>
            <person name="Gallardo-Guerrero K."/>
            <person name="Delaux P.-M."/>
            <person name="Salse J."/>
            <person name="Berges H."/>
            <person name="Guyot R."/>
            <person name="Gouzy J."/>
            <person name="Peret B."/>
        </authorList>
    </citation>
    <scope>NUCLEOTIDE SEQUENCE [LARGE SCALE GENOMIC DNA]</scope>
    <source>
        <strain evidence="2">cv. Amiga</strain>
    </source>
</reference>
<accession>A0A6A4P424</accession>
<keyword evidence="2" id="KW-1185">Reference proteome</keyword>